<gene>
    <name evidence="3" type="ORF">AOQ71_01870</name>
    <name evidence="2" type="ORF">AOQ71_34470</name>
</gene>
<feature type="compositionally biased region" description="Basic and acidic residues" evidence="1">
    <location>
        <begin position="1"/>
        <end position="11"/>
    </location>
</feature>
<keyword evidence="4" id="KW-1185">Reference proteome</keyword>
<organism evidence="2 4">
    <name type="scientific">Bradyrhizobium manausense</name>
    <dbReference type="NCBI Taxonomy" id="989370"/>
    <lineage>
        <taxon>Bacteria</taxon>
        <taxon>Pseudomonadati</taxon>
        <taxon>Pseudomonadota</taxon>
        <taxon>Alphaproteobacteria</taxon>
        <taxon>Hyphomicrobiales</taxon>
        <taxon>Nitrobacteraceae</taxon>
        <taxon>Bradyrhizobium</taxon>
    </lineage>
</organism>
<evidence type="ECO:0000313" key="3">
    <source>
        <dbReference type="EMBL" id="KRQ17463.1"/>
    </source>
</evidence>
<proteinExistence type="predicted"/>
<name>A0A0R3CZH3_9BRAD</name>
<comment type="caution">
    <text evidence="2">The sequence shown here is derived from an EMBL/GenBank/DDBJ whole genome shotgun (WGS) entry which is preliminary data.</text>
</comment>
<protein>
    <submittedName>
        <fullName evidence="2">Uncharacterized protein</fullName>
    </submittedName>
</protein>
<reference evidence="2 4" key="1">
    <citation type="submission" date="2015-09" db="EMBL/GenBank/DDBJ databases">
        <title>Draft Genome Sequence of Bradyrhizobium manausense Strain BR 3351T, a Novel Symbiotic Nitrogen-Fixing Alphaproteobacterium Isolated from Brazilian Amazon Rain Forest.</title>
        <authorList>
            <person name="De Araujo J.L."/>
            <person name="Zilli J.E."/>
        </authorList>
    </citation>
    <scope>NUCLEOTIDE SEQUENCE [LARGE SCALE GENOMIC DNA]</scope>
    <source>
        <strain evidence="2 4">BR3351</strain>
    </source>
</reference>
<dbReference type="AlphaFoldDB" id="A0A0R3CZH3"/>
<evidence type="ECO:0000313" key="4">
    <source>
        <dbReference type="Proteomes" id="UP000051936"/>
    </source>
</evidence>
<sequence length="70" mass="7842">MRPRPQDDLDQRLGVGPHLGGFRTNPLRGPVAVTAMRAWHMLGDRRWSMRQSAAQMRGDALAAQENLDGF</sequence>
<dbReference type="EMBL" id="LJYG01000011">
    <property type="protein sequence ID" value="KRQ17463.1"/>
    <property type="molecule type" value="Genomic_DNA"/>
</dbReference>
<accession>A0A0R3CZH3</accession>
<dbReference type="EMBL" id="LJYG01000109">
    <property type="protein sequence ID" value="KRQ02906.1"/>
    <property type="molecule type" value="Genomic_DNA"/>
</dbReference>
<evidence type="ECO:0000313" key="2">
    <source>
        <dbReference type="EMBL" id="KRQ02906.1"/>
    </source>
</evidence>
<dbReference type="Proteomes" id="UP000051936">
    <property type="component" value="Unassembled WGS sequence"/>
</dbReference>
<feature type="region of interest" description="Disordered" evidence="1">
    <location>
        <begin position="1"/>
        <end position="23"/>
    </location>
</feature>
<evidence type="ECO:0000256" key="1">
    <source>
        <dbReference type="SAM" id="MobiDB-lite"/>
    </source>
</evidence>